<organism evidence="1 2">
    <name type="scientific">Rhododendron molle</name>
    <name type="common">Chinese azalea</name>
    <name type="synonym">Azalea mollis</name>
    <dbReference type="NCBI Taxonomy" id="49168"/>
    <lineage>
        <taxon>Eukaryota</taxon>
        <taxon>Viridiplantae</taxon>
        <taxon>Streptophyta</taxon>
        <taxon>Embryophyta</taxon>
        <taxon>Tracheophyta</taxon>
        <taxon>Spermatophyta</taxon>
        <taxon>Magnoliopsida</taxon>
        <taxon>eudicotyledons</taxon>
        <taxon>Gunneridae</taxon>
        <taxon>Pentapetalae</taxon>
        <taxon>asterids</taxon>
        <taxon>Ericales</taxon>
        <taxon>Ericaceae</taxon>
        <taxon>Ericoideae</taxon>
        <taxon>Rhodoreae</taxon>
        <taxon>Rhododendron</taxon>
    </lineage>
</organism>
<name>A0ACC0PZL2_RHOML</name>
<comment type="caution">
    <text evidence="1">The sequence shown here is derived from an EMBL/GenBank/DDBJ whole genome shotgun (WGS) entry which is preliminary data.</text>
</comment>
<reference evidence="1" key="1">
    <citation type="submission" date="2022-02" db="EMBL/GenBank/DDBJ databases">
        <title>Plant Genome Project.</title>
        <authorList>
            <person name="Zhang R.-G."/>
        </authorList>
    </citation>
    <scope>NUCLEOTIDE SEQUENCE</scope>
    <source>
        <strain evidence="1">AT1</strain>
    </source>
</reference>
<evidence type="ECO:0000313" key="2">
    <source>
        <dbReference type="Proteomes" id="UP001062846"/>
    </source>
</evidence>
<keyword evidence="2" id="KW-1185">Reference proteome</keyword>
<proteinExistence type="predicted"/>
<dbReference type="Proteomes" id="UP001062846">
    <property type="component" value="Chromosome 1"/>
</dbReference>
<accession>A0ACC0PZL2</accession>
<sequence length="101" mass="11794">MLFGSGAKRLVISIINGSDLYRAMDGLDLYAFKFNSNHSCRNERPDAARHRCQHHSSNVYAGTTYIIIVESIQYRIHTYMRDKMRRMPKNRQKNLGRSQSE</sequence>
<gene>
    <name evidence="1" type="ORF">RHMOL_Rhmol01G0077500</name>
</gene>
<evidence type="ECO:0000313" key="1">
    <source>
        <dbReference type="EMBL" id="KAI8570930.1"/>
    </source>
</evidence>
<dbReference type="EMBL" id="CM046388">
    <property type="protein sequence ID" value="KAI8570930.1"/>
    <property type="molecule type" value="Genomic_DNA"/>
</dbReference>
<protein>
    <submittedName>
        <fullName evidence="1">Uncharacterized protein</fullName>
    </submittedName>
</protein>